<evidence type="ECO:0000313" key="3">
    <source>
        <dbReference type="Proteomes" id="UP000467322"/>
    </source>
</evidence>
<protein>
    <submittedName>
        <fullName evidence="2">DUF1127 domain-containing protein</fullName>
    </submittedName>
</protein>
<name>A0A845M9G9_9RHOB</name>
<comment type="caution">
    <text evidence="2">The sequence shown here is derived from an EMBL/GenBank/DDBJ whole genome shotgun (WGS) entry which is preliminary data.</text>
</comment>
<dbReference type="Pfam" id="PF06568">
    <property type="entry name" value="YjiS-like"/>
    <property type="match status" value="1"/>
</dbReference>
<keyword evidence="3" id="KW-1185">Reference proteome</keyword>
<accession>A0A845M9G9</accession>
<evidence type="ECO:0000259" key="1">
    <source>
        <dbReference type="Pfam" id="PF06568"/>
    </source>
</evidence>
<dbReference type="RefSeq" id="WP_161352539.1">
    <property type="nucleotide sequence ID" value="NZ_WTUX01000019.1"/>
</dbReference>
<sequence length="70" mass="8454">MAFARQQTRLRPMPRIHLLKTLRAALATRRERRALLQLPDHLLDDIGVSHRDAWSEGRRPFWELPVRHHW</sequence>
<reference evidence="2 3" key="1">
    <citation type="submission" date="2019-12" db="EMBL/GenBank/DDBJ databases">
        <title>Maritimibacter sp. nov. sp. isolated from sea sand.</title>
        <authorList>
            <person name="Kim J."/>
            <person name="Jeong S.E."/>
            <person name="Jung H.S."/>
            <person name="Jeon C.O."/>
        </authorList>
    </citation>
    <scope>NUCLEOTIDE SEQUENCE [LARGE SCALE GENOMIC DNA]</scope>
    <source>
        <strain evidence="2 3">DP07</strain>
    </source>
</reference>
<feature type="domain" description="YjiS-like" evidence="1">
    <location>
        <begin position="18"/>
        <end position="52"/>
    </location>
</feature>
<dbReference type="Proteomes" id="UP000467322">
    <property type="component" value="Unassembled WGS sequence"/>
</dbReference>
<proteinExistence type="predicted"/>
<gene>
    <name evidence="2" type="ORF">GQE99_15445</name>
</gene>
<dbReference type="EMBL" id="WTUX01000019">
    <property type="protein sequence ID" value="MZR14413.1"/>
    <property type="molecule type" value="Genomic_DNA"/>
</dbReference>
<organism evidence="2 3">
    <name type="scientific">Maritimibacter harenae</name>
    <dbReference type="NCBI Taxonomy" id="2606218"/>
    <lineage>
        <taxon>Bacteria</taxon>
        <taxon>Pseudomonadati</taxon>
        <taxon>Pseudomonadota</taxon>
        <taxon>Alphaproteobacteria</taxon>
        <taxon>Rhodobacterales</taxon>
        <taxon>Roseobacteraceae</taxon>
        <taxon>Maritimibacter</taxon>
    </lineage>
</organism>
<dbReference type="InterPro" id="IPR009506">
    <property type="entry name" value="YjiS-like"/>
</dbReference>
<dbReference type="AlphaFoldDB" id="A0A845M9G9"/>
<evidence type="ECO:0000313" key="2">
    <source>
        <dbReference type="EMBL" id="MZR14413.1"/>
    </source>
</evidence>